<dbReference type="EMBL" id="CAMXCT020004423">
    <property type="protein sequence ID" value="CAL1162318.1"/>
    <property type="molecule type" value="Genomic_DNA"/>
</dbReference>
<dbReference type="Proteomes" id="UP001152797">
    <property type="component" value="Unassembled WGS sequence"/>
</dbReference>
<dbReference type="OrthoDB" id="420477at2759"/>
<evidence type="ECO:0000313" key="4">
    <source>
        <dbReference type="Proteomes" id="UP001152797"/>
    </source>
</evidence>
<keyword evidence="1" id="KW-0472">Membrane</keyword>
<feature type="transmembrane region" description="Helical" evidence="1">
    <location>
        <begin position="75"/>
        <end position="101"/>
    </location>
</feature>
<dbReference type="EMBL" id="CAMXCT010004423">
    <property type="protein sequence ID" value="CAI4008943.1"/>
    <property type="molecule type" value="Genomic_DNA"/>
</dbReference>
<keyword evidence="1" id="KW-1133">Transmembrane helix</keyword>
<accession>A0A9P1DHX4</accession>
<feature type="transmembrane region" description="Helical" evidence="1">
    <location>
        <begin position="344"/>
        <end position="368"/>
    </location>
</feature>
<organism evidence="2">
    <name type="scientific">Cladocopium goreaui</name>
    <dbReference type="NCBI Taxonomy" id="2562237"/>
    <lineage>
        <taxon>Eukaryota</taxon>
        <taxon>Sar</taxon>
        <taxon>Alveolata</taxon>
        <taxon>Dinophyceae</taxon>
        <taxon>Suessiales</taxon>
        <taxon>Symbiodiniaceae</taxon>
        <taxon>Cladocopium</taxon>
    </lineage>
</organism>
<dbReference type="AlphaFoldDB" id="A0A9P1DHX4"/>
<comment type="caution">
    <text evidence="2">The sequence shown here is derived from an EMBL/GenBank/DDBJ whole genome shotgun (WGS) entry which is preliminary data.</text>
</comment>
<evidence type="ECO:0000313" key="2">
    <source>
        <dbReference type="EMBL" id="CAI4008943.1"/>
    </source>
</evidence>
<dbReference type="InterPro" id="IPR035897">
    <property type="entry name" value="Toll_tir_struct_dom_sf"/>
</dbReference>
<feature type="transmembrane region" description="Helical" evidence="1">
    <location>
        <begin position="388"/>
        <end position="409"/>
    </location>
</feature>
<feature type="transmembrane region" description="Helical" evidence="1">
    <location>
        <begin position="202"/>
        <end position="225"/>
    </location>
</feature>
<reference evidence="2" key="1">
    <citation type="submission" date="2022-10" db="EMBL/GenBank/DDBJ databases">
        <authorList>
            <person name="Chen Y."/>
            <person name="Dougan E. K."/>
            <person name="Chan C."/>
            <person name="Rhodes N."/>
            <person name="Thang M."/>
        </authorList>
    </citation>
    <scope>NUCLEOTIDE SEQUENCE</scope>
</reference>
<name>A0A9P1DHX4_9DINO</name>
<protein>
    <submittedName>
        <fullName evidence="3">Transmembrane protein</fullName>
    </submittedName>
</protein>
<keyword evidence="4" id="KW-1185">Reference proteome</keyword>
<sequence length="487" mass="54572">MPKVVKSIAKMGVTHPEVLRTARAHQAFQHFAAALRVGSDGDFYYKSRKSHKISTFWSHSWHGGHWKKILTLIPFYNGTAAVSLGLLTGVLMMVLFCFGQLPGFSRGWHDIRWSTWSLCSGVLVTCLVPMFWRPQTQVFFDRICISQADSELKTQAIFSLAGLLKSSDQMLILWDPTWTQRLWCLFELAAFLQSRKTRKQALIVRPVFLGPISIGIFLTMSILAMPATMVPIQNRTVVFIPMGAVLLLGMMAAYPAVSILRNYFRDLDVMKQQLLSISFDTTRSACCDQDHVDPMGQTLLCDRRIVKECVDIWFGSQQAFEDTVRSEVLNILEHELSERVFSTAWALGVSSPVMLIFMDLCSSFASLPLMEGGSVLQHPAPSLFIDGLLIWILALPAVKDLLICFCRLLRKRPENFCLEALKNALTLLLILCPLVMLLASYGFALNPDMAKNRLLGNAIFAGSVLILSVCNCLLASTLKTLLKRPGW</sequence>
<feature type="transmembrane region" description="Helical" evidence="1">
    <location>
        <begin position="237"/>
        <end position="257"/>
    </location>
</feature>
<evidence type="ECO:0000313" key="3">
    <source>
        <dbReference type="EMBL" id="CAL4796255.1"/>
    </source>
</evidence>
<dbReference type="SUPFAM" id="SSF52200">
    <property type="entry name" value="Toll/Interleukin receptor TIR domain"/>
    <property type="match status" value="1"/>
</dbReference>
<evidence type="ECO:0000256" key="1">
    <source>
        <dbReference type="SAM" id="Phobius"/>
    </source>
</evidence>
<reference evidence="3 4" key="2">
    <citation type="submission" date="2024-05" db="EMBL/GenBank/DDBJ databases">
        <authorList>
            <person name="Chen Y."/>
            <person name="Shah S."/>
            <person name="Dougan E. K."/>
            <person name="Thang M."/>
            <person name="Chan C."/>
        </authorList>
    </citation>
    <scope>NUCLEOTIDE SEQUENCE [LARGE SCALE GENOMIC DNA]</scope>
</reference>
<feature type="transmembrane region" description="Helical" evidence="1">
    <location>
        <begin position="113"/>
        <end position="132"/>
    </location>
</feature>
<keyword evidence="1 3" id="KW-0812">Transmembrane</keyword>
<gene>
    <name evidence="2" type="ORF">C1SCF055_LOCUS34333</name>
</gene>
<feature type="transmembrane region" description="Helical" evidence="1">
    <location>
        <begin position="421"/>
        <end position="443"/>
    </location>
</feature>
<dbReference type="EMBL" id="CAMXCT030004423">
    <property type="protein sequence ID" value="CAL4796255.1"/>
    <property type="molecule type" value="Genomic_DNA"/>
</dbReference>
<proteinExistence type="predicted"/>
<feature type="transmembrane region" description="Helical" evidence="1">
    <location>
        <begin position="455"/>
        <end position="474"/>
    </location>
</feature>